<keyword evidence="2" id="KW-1185">Reference proteome</keyword>
<dbReference type="Proteomes" id="UP001320706">
    <property type="component" value="Unassembled WGS sequence"/>
</dbReference>
<name>A0ACC3SLG7_9PEZI</name>
<protein>
    <submittedName>
        <fullName evidence="1">Uncharacterized protein</fullName>
    </submittedName>
</protein>
<evidence type="ECO:0000313" key="2">
    <source>
        <dbReference type="Proteomes" id="UP001320706"/>
    </source>
</evidence>
<evidence type="ECO:0000313" key="1">
    <source>
        <dbReference type="EMBL" id="KAK8219308.1"/>
    </source>
</evidence>
<dbReference type="EMBL" id="JAMKPW020000004">
    <property type="protein sequence ID" value="KAK8219308.1"/>
    <property type="molecule type" value="Genomic_DNA"/>
</dbReference>
<sequence length="144" mass="16006">MPSTVDAFGGFPLRHLDKRPDEAIPRCGPIGIECRRRLIAVNDYQLQHVRTSLTLLVCRIWPVRQQLVIPSRRTENVQHQCKGKLFSSTVARGLLYASEWATLASLAAQPHATGAQVVGDMQSTARWIGEAGSVGRTRRYTVGR</sequence>
<proteinExistence type="predicted"/>
<organism evidence="1 2">
    <name type="scientific">Zalaria obscura</name>
    <dbReference type="NCBI Taxonomy" id="2024903"/>
    <lineage>
        <taxon>Eukaryota</taxon>
        <taxon>Fungi</taxon>
        <taxon>Dikarya</taxon>
        <taxon>Ascomycota</taxon>
        <taxon>Pezizomycotina</taxon>
        <taxon>Dothideomycetes</taxon>
        <taxon>Dothideomycetidae</taxon>
        <taxon>Dothideales</taxon>
        <taxon>Zalariaceae</taxon>
        <taxon>Zalaria</taxon>
    </lineage>
</organism>
<gene>
    <name evidence="1" type="ORF">M8818_001042</name>
</gene>
<reference evidence="1" key="1">
    <citation type="submission" date="2024-02" db="EMBL/GenBank/DDBJ databases">
        <title>Metagenome Assembled Genome of Zalaria obscura JY119.</title>
        <authorList>
            <person name="Vighnesh L."/>
            <person name="Jagadeeshwari U."/>
            <person name="Venkata Ramana C."/>
            <person name="Sasikala C."/>
        </authorList>
    </citation>
    <scope>NUCLEOTIDE SEQUENCE</scope>
    <source>
        <strain evidence="1">JY119</strain>
    </source>
</reference>
<comment type="caution">
    <text evidence="1">The sequence shown here is derived from an EMBL/GenBank/DDBJ whole genome shotgun (WGS) entry which is preliminary data.</text>
</comment>
<accession>A0ACC3SLG7</accession>